<evidence type="ECO:0000313" key="2">
    <source>
        <dbReference type="Proteomes" id="UP000000740"/>
    </source>
</evidence>
<accession>B9LX72</accession>
<keyword evidence="2" id="KW-1185">Reference proteome</keyword>
<dbReference type="GeneID" id="7402399"/>
<protein>
    <submittedName>
        <fullName evidence="1">SpoVT/AbrB domain protein</fullName>
    </submittedName>
</protein>
<keyword evidence="1" id="KW-0614">Plasmid</keyword>
<organism evidence="1 2">
    <name type="scientific">Halorubrum lacusprofundi (strain ATCC 49239 / DSM 5036 / JCM 8891 / ACAM 34)</name>
    <dbReference type="NCBI Taxonomy" id="416348"/>
    <lineage>
        <taxon>Archaea</taxon>
        <taxon>Methanobacteriati</taxon>
        <taxon>Methanobacteriota</taxon>
        <taxon>Stenosarchaea group</taxon>
        <taxon>Halobacteria</taxon>
        <taxon>Halobacteriales</taxon>
        <taxon>Haloferacaceae</taxon>
        <taxon>Halorubrum</taxon>
    </lineage>
</organism>
<dbReference type="EMBL" id="CP001367">
    <property type="protein sequence ID" value="ACM59063.1"/>
    <property type="molecule type" value="Genomic_DNA"/>
</dbReference>
<sequence length="339" mass="36647">METRKLQEVGGGTFTVSIPRAWAENNGFEVGMELQLYTHRDGSILVRSSDTDINCLDEATIEAAGEGPEAVRRAVHTAHAIGFETIVLRQSETFSDPMVKAVRSTVRDLIGANILTETDTEITIKYLLDTSSISIRQSIVQLQYAVASLLRDATDAFVDAVDTHERIHDRADEARRSAEMVTRHFSRSLISHAELDALDMSRAELFACYVIASRLKTVTDRAVEISSIGKKLSGPLANGVTTDICSVADDVACSVDNAAIAVLSGDMTNVQQARNRCDSATETISAVESRLYDGNVTESTSTSAALANTLSSFRQVAGCGHRMADVAAMAVLRDENIEV</sequence>
<dbReference type="AlphaFoldDB" id="B9LX72"/>
<dbReference type="RefSeq" id="WP_012660263.1">
    <property type="nucleotide sequence ID" value="NC_012030.1"/>
</dbReference>
<dbReference type="eggNOG" id="arCOG00318">
    <property type="taxonomic scope" value="Archaea"/>
</dbReference>
<geneLocation type="plasmid" evidence="1 2">
    <name>pHLAC01</name>
</geneLocation>
<reference evidence="1 2" key="1">
    <citation type="journal article" date="2016" name="Stand. Genomic Sci.">
        <title>Complete genome sequence of the Antarctic Halorubrum lacusprofundi type strain ACAM 34.</title>
        <authorList>
            <person name="Anderson I.J."/>
            <person name="DasSarma P."/>
            <person name="Lucas S."/>
            <person name="Copeland A."/>
            <person name="Lapidus A."/>
            <person name="Del Rio T.G."/>
            <person name="Tice H."/>
            <person name="Dalin E."/>
            <person name="Bruce D.C."/>
            <person name="Goodwin L."/>
            <person name="Pitluck S."/>
            <person name="Sims D."/>
            <person name="Brettin T.S."/>
            <person name="Detter J.C."/>
            <person name="Han C.S."/>
            <person name="Larimer F."/>
            <person name="Hauser L."/>
            <person name="Land M."/>
            <person name="Ivanova N."/>
            <person name="Richardson P."/>
            <person name="Cavicchioli R."/>
            <person name="DasSarma S."/>
            <person name="Woese C.R."/>
            <person name="Kyrpides N.C."/>
        </authorList>
    </citation>
    <scope>NUCLEOTIDE SEQUENCE [LARGE SCALE GENOMIC DNA]</scope>
    <source>
        <strain evidence="2">ATCC 49239 / DSM 5036 / JCM 8891 / ACAM 34</strain>
    </source>
</reference>
<dbReference type="Gene3D" id="1.20.58.220">
    <property type="entry name" value="Phosphate transport system protein phou homolog 2, domain 2"/>
    <property type="match status" value="1"/>
</dbReference>
<name>B9LX72_HALLT</name>
<gene>
    <name evidence="1" type="ordered locus">Hlac_3556</name>
</gene>
<dbReference type="SUPFAM" id="SSF109755">
    <property type="entry name" value="PhoU-like"/>
    <property type="match status" value="1"/>
</dbReference>
<dbReference type="KEGG" id="hla:Hlac_3556"/>
<proteinExistence type="predicted"/>
<evidence type="ECO:0000313" key="1">
    <source>
        <dbReference type="EMBL" id="ACM59063.1"/>
    </source>
</evidence>
<dbReference type="InterPro" id="IPR038078">
    <property type="entry name" value="PhoU-like_sf"/>
</dbReference>
<dbReference type="HOGENOM" id="CLU_069302_0_0_2"/>
<dbReference type="Proteomes" id="UP000000740">
    <property type="component" value="Plasmid pHLAC01"/>
</dbReference>